<keyword evidence="7" id="KW-0805">Transcription regulation</keyword>
<comment type="similarity">
    <text evidence="2">Belongs to the krueppel C2H2-type zinc-finger protein family.</text>
</comment>
<keyword evidence="10" id="KW-0539">Nucleus</keyword>
<evidence type="ECO:0000256" key="8">
    <source>
        <dbReference type="ARBA" id="ARBA00023125"/>
    </source>
</evidence>
<dbReference type="Pfam" id="PF13465">
    <property type="entry name" value="zf-H2C2_2"/>
    <property type="match status" value="1"/>
</dbReference>
<keyword evidence="4" id="KW-0677">Repeat</keyword>
<dbReference type="FunFam" id="3.30.160.60:FF:002343">
    <property type="entry name" value="Zinc finger protein 33A"/>
    <property type="match status" value="3"/>
</dbReference>
<dbReference type="Gene3D" id="3.30.160.60">
    <property type="entry name" value="Classic Zinc Finger"/>
    <property type="match status" value="6"/>
</dbReference>
<evidence type="ECO:0000259" key="13">
    <source>
        <dbReference type="PROSITE" id="PS50157"/>
    </source>
</evidence>
<evidence type="ECO:0000313" key="14">
    <source>
        <dbReference type="Ensembl" id="ENSCCNP00000008319.1"/>
    </source>
</evidence>
<dbReference type="AlphaFoldDB" id="A0A8C0WCA7"/>
<dbReference type="PANTHER" id="PTHR14003">
    <property type="entry name" value="TRANSCRIPTIONAL REPRESSOR PROTEIN YY"/>
    <property type="match status" value="1"/>
</dbReference>
<evidence type="ECO:0000256" key="7">
    <source>
        <dbReference type="ARBA" id="ARBA00023015"/>
    </source>
</evidence>
<evidence type="ECO:0000256" key="3">
    <source>
        <dbReference type="ARBA" id="ARBA00022723"/>
    </source>
</evidence>
<dbReference type="GO" id="GO:0000978">
    <property type="term" value="F:RNA polymerase II cis-regulatory region sequence-specific DNA binding"/>
    <property type="evidence" value="ECO:0007669"/>
    <property type="project" value="TreeGrafter"/>
</dbReference>
<organism evidence="14">
    <name type="scientific">Castor canadensis</name>
    <name type="common">American beaver</name>
    <dbReference type="NCBI Taxonomy" id="51338"/>
    <lineage>
        <taxon>Eukaryota</taxon>
        <taxon>Metazoa</taxon>
        <taxon>Chordata</taxon>
        <taxon>Craniata</taxon>
        <taxon>Vertebrata</taxon>
        <taxon>Euteleostomi</taxon>
        <taxon>Mammalia</taxon>
        <taxon>Eutheria</taxon>
        <taxon>Euarchontoglires</taxon>
        <taxon>Glires</taxon>
        <taxon>Rodentia</taxon>
        <taxon>Castorimorpha</taxon>
        <taxon>Castoridae</taxon>
        <taxon>Castor</taxon>
    </lineage>
</organism>
<evidence type="ECO:0000256" key="4">
    <source>
        <dbReference type="ARBA" id="ARBA00022737"/>
    </source>
</evidence>
<evidence type="ECO:0000256" key="2">
    <source>
        <dbReference type="ARBA" id="ARBA00006991"/>
    </source>
</evidence>
<dbReference type="SUPFAM" id="SSF57667">
    <property type="entry name" value="beta-beta-alpha zinc fingers"/>
    <property type="match status" value="3"/>
</dbReference>
<dbReference type="GO" id="GO:0000785">
    <property type="term" value="C:chromatin"/>
    <property type="evidence" value="ECO:0007669"/>
    <property type="project" value="TreeGrafter"/>
</dbReference>
<feature type="compositionally biased region" description="Basic and acidic residues" evidence="12">
    <location>
        <begin position="104"/>
        <end position="120"/>
    </location>
</feature>
<feature type="region of interest" description="Disordered" evidence="12">
    <location>
        <begin position="399"/>
        <end position="446"/>
    </location>
</feature>
<keyword evidence="9" id="KW-0804">Transcription</keyword>
<keyword evidence="8" id="KW-0238">DNA-binding</keyword>
<proteinExistence type="inferred from homology"/>
<dbReference type="PANTHER" id="PTHR14003:SF23">
    <property type="entry name" value="ZINC FINGER PROTEIN 143"/>
    <property type="match status" value="1"/>
</dbReference>
<evidence type="ECO:0000256" key="12">
    <source>
        <dbReference type="SAM" id="MobiDB-lite"/>
    </source>
</evidence>
<keyword evidence="3" id="KW-0479">Metal-binding</keyword>
<evidence type="ECO:0000256" key="1">
    <source>
        <dbReference type="ARBA" id="ARBA00004123"/>
    </source>
</evidence>
<reference evidence="14" key="1">
    <citation type="submission" date="2023-09" db="UniProtKB">
        <authorList>
            <consortium name="Ensembl"/>
        </authorList>
    </citation>
    <scope>IDENTIFICATION</scope>
</reference>
<feature type="domain" description="C2H2-type" evidence="13">
    <location>
        <begin position="360"/>
        <end position="387"/>
    </location>
</feature>
<keyword evidence="5 11" id="KW-0863">Zinc-finger</keyword>
<dbReference type="FunFam" id="3.30.160.60:FF:000016">
    <property type="entry name" value="zinc finger protein 37 homolog"/>
    <property type="match status" value="1"/>
</dbReference>
<evidence type="ECO:0000256" key="11">
    <source>
        <dbReference type="PROSITE-ProRule" id="PRU00042"/>
    </source>
</evidence>
<dbReference type="SMART" id="SM00355">
    <property type="entry name" value="ZnF_C2H2"/>
    <property type="match status" value="6"/>
</dbReference>
<dbReference type="GO" id="GO:0005667">
    <property type="term" value="C:transcription regulator complex"/>
    <property type="evidence" value="ECO:0007669"/>
    <property type="project" value="TreeGrafter"/>
</dbReference>
<dbReference type="Pfam" id="PF00096">
    <property type="entry name" value="zf-C2H2"/>
    <property type="match status" value="4"/>
</dbReference>
<feature type="domain" description="C2H2-type" evidence="13">
    <location>
        <begin position="248"/>
        <end position="275"/>
    </location>
</feature>
<evidence type="ECO:0000256" key="5">
    <source>
        <dbReference type="ARBA" id="ARBA00022771"/>
    </source>
</evidence>
<evidence type="ECO:0000256" key="6">
    <source>
        <dbReference type="ARBA" id="ARBA00022833"/>
    </source>
</evidence>
<dbReference type="InterPro" id="IPR036236">
    <property type="entry name" value="Znf_C2H2_sf"/>
</dbReference>
<dbReference type="GO" id="GO:0031519">
    <property type="term" value="C:PcG protein complex"/>
    <property type="evidence" value="ECO:0007669"/>
    <property type="project" value="TreeGrafter"/>
</dbReference>
<evidence type="ECO:0000256" key="9">
    <source>
        <dbReference type="ARBA" id="ARBA00023163"/>
    </source>
</evidence>
<feature type="domain" description="C2H2-type" evidence="13">
    <location>
        <begin position="388"/>
        <end position="415"/>
    </location>
</feature>
<comment type="subcellular location">
    <subcellularLocation>
        <location evidence="1">Nucleus</location>
    </subcellularLocation>
</comment>
<dbReference type="InterPro" id="IPR013087">
    <property type="entry name" value="Znf_C2H2_type"/>
</dbReference>
<sequence length="466" mass="50313">MNQMDFCLSSSLTEALKTLSSEPGRGPLHLAQTQQVSLSLWTERSRPPAVASFHLVQAAMCTEGKSVSQAGCADPDTGVQRQGCTSKQVCVGTEPSGVSSLGLPRRDQGRGQSEKNHKDPQGPLRQMVHVQIQASAQERAWPTFGENGCLSSDLVLSRENSIGKALGDCDQGVVGLASESSPSRPHVGCADPRVWDRSSCAKALGLDNAQLSERKRTPIGGHPHRREALGHGLALATHNKLSVVDKPHACPQCGKLFNQWHSLHEHRRIHTGEKPFACGQCGRAFTHSSTLTRHLRTHTGERPHACGACGKAFNRISSLTRHHRTHTGEKPYACGACGKTFSDRSSLNQHERTHTGQNPYACGRCGRAFSQRSSLVRHQRMHTGEKPYRCSQCGKAFSQSSSLGTHQKTHASPGPVRSSPVGQPSAPAATSWGVSAGQENKPARVTSCTLRGRGRKRGLWMSEIAI</sequence>
<name>A0A8C0WCA7_CASCN</name>
<feature type="domain" description="C2H2-type" evidence="13">
    <location>
        <begin position="332"/>
        <end position="359"/>
    </location>
</feature>
<accession>A0A8C0WCA7</accession>
<feature type="region of interest" description="Disordered" evidence="12">
    <location>
        <begin position="93"/>
        <end position="124"/>
    </location>
</feature>
<dbReference type="PROSITE" id="PS50157">
    <property type="entry name" value="ZINC_FINGER_C2H2_2"/>
    <property type="match status" value="6"/>
</dbReference>
<keyword evidence="6" id="KW-0862">Zinc</keyword>
<dbReference type="PROSITE" id="PS00028">
    <property type="entry name" value="ZINC_FINGER_C2H2_1"/>
    <property type="match status" value="6"/>
</dbReference>
<dbReference type="GO" id="GO:0000981">
    <property type="term" value="F:DNA-binding transcription factor activity, RNA polymerase II-specific"/>
    <property type="evidence" value="ECO:0007669"/>
    <property type="project" value="TreeGrafter"/>
</dbReference>
<feature type="domain" description="C2H2-type" evidence="13">
    <location>
        <begin position="304"/>
        <end position="331"/>
    </location>
</feature>
<dbReference type="FunFam" id="3.30.160.60:FF:000557">
    <property type="entry name" value="zinc finger and SCAN domain-containing protein 29"/>
    <property type="match status" value="1"/>
</dbReference>
<evidence type="ECO:0000256" key="10">
    <source>
        <dbReference type="ARBA" id="ARBA00023242"/>
    </source>
</evidence>
<dbReference type="FunFam" id="3.30.160.60:FF:000099">
    <property type="entry name" value="Zinc finger protein 79"/>
    <property type="match status" value="1"/>
</dbReference>
<protein>
    <recommendedName>
        <fullName evidence="13">C2H2-type domain-containing protein</fullName>
    </recommendedName>
</protein>
<feature type="domain" description="C2H2-type" evidence="13">
    <location>
        <begin position="276"/>
        <end position="303"/>
    </location>
</feature>
<dbReference type="Ensembl" id="ENSCCNT00000010985.1">
    <property type="protein sequence ID" value="ENSCCNP00000008319.1"/>
    <property type="gene ID" value="ENSCCNG00000008834.1"/>
</dbReference>
<dbReference type="GO" id="GO:0008270">
    <property type="term" value="F:zinc ion binding"/>
    <property type="evidence" value="ECO:0007669"/>
    <property type="project" value="UniProtKB-KW"/>
</dbReference>